<gene>
    <name evidence="3" type="ORF">GCM10009755_07080</name>
</gene>
<dbReference type="Pfam" id="PF00795">
    <property type="entry name" value="CN_hydrolase"/>
    <property type="match status" value="1"/>
</dbReference>
<evidence type="ECO:0000256" key="1">
    <source>
        <dbReference type="ARBA" id="ARBA00022801"/>
    </source>
</evidence>
<evidence type="ECO:0000313" key="3">
    <source>
        <dbReference type="EMBL" id="GAA2001288.1"/>
    </source>
</evidence>
<comment type="caution">
    <text evidence="3">The sequence shown here is derived from an EMBL/GenBank/DDBJ whole genome shotgun (WGS) entry which is preliminary data.</text>
</comment>
<evidence type="ECO:0000259" key="2">
    <source>
        <dbReference type="PROSITE" id="PS50263"/>
    </source>
</evidence>
<evidence type="ECO:0000313" key="4">
    <source>
        <dbReference type="Proteomes" id="UP001500755"/>
    </source>
</evidence>
<dbReference type="CDD" id="cd07569">
    <property type="entry name" value="DCase"/>
    <property type="match status" value="1"/>
</dbReference>
<reference evidence="4" key="1">
    <citation type="journal article" date="2019" name="Int. J. Syst. Evol. Microbiol.">
        <title>The Global Catalogue of Microorganisms (GCM) 10K type strain sequencing project: providing services to taxonomists for standard genome sequencing and annotation.</title>
        <authorList>
            <consortium name="The Broad Institute Genomics Platform"/>
            <consortium name="The Broad Institute Genome Sequencing Center for Infectious Disease"/>
            <person name="Wu L."/>
            <person name="Ma J."/>
        </authorList>
    </citation>
    <scope>NUCLEOTIDE SEQUENCE [LARGE SCALE GENOMIC DNA]</scope>
    <source>
        <strain evidence="4">JCM 14546</strain>
    </source>
</reference>
<feature type="domain" description="CN hydrolase" evidence="2">
    <location>
        <begin position="4"/>
        <end position="272"/>
    </location>
</feature>
<dbReference type="Proteomes" id="UP001500755">
    <property type="component" value="Unassembled WGS sequence"/>
</dbReference>
<dbReference type="InterPro" id="IPR036526">
    <property type="entry name" value="C-N_Hydrolase_sf"/>
</dbReference>
<dbReference type="SUPFAM" id="SSF56317">
    <property type="entry name" value="Carbon-nitrogen hydrolase"/>
    <property type="match status" value="1"/>
</dbReference>
<organism evidence="3 4">
    <name type="scientific">Brevibacterium samyangense</name>
    <dbReference type="NCBI Taxonomy" id="366888"/>
    <lineage>
        <taxon>Bacteria</taxon>
        <taxon>Bacillati</taxon>
        <taxon>Actinomycetota</taxon>
        <taxon>Actinomycetes</taxon>
        <taxon>Micrococcales</taxon>
        <taxon>Brevibacteriaceae</taxon>
        <taxon>Brevibacterium</taxon>
    </lineage>
</organism>
<dbReference type="InterPro" id="IPR003010">
    <property type="entry name" value="C-N_Hydrolase"/>
</dbReference>
<dbReference type="GO" id="GO:0016787">
    <property type="term" value="F:hydrolase activity"/>
    <property type="evidence" value="ECO:0007669"/>
    <property type="project" value="UniProtKB-KW"/>
</dbReference>
<dbReference type="InterPro" id="IPR050345">
    <property type="entry name" value="Aliph_Amidase/BUP"/>
</dbReference>
<protein>
    <submittedName>
        <fullName evidence="3">N-carbamoyl-D-amino-acid hydrolase</fullName>
    </submittedName>
</protein>
<name>A0ABP5ELT7_9MICO</name>
<dbReference type="Gene3D" id="3.60.110.10">
    <property type="entry name" value="Carbon-nitrogen hydrolase"/>
    <property type="match status" value="1"/>
</dbReference>
<dbReference type="PROSITE" id="PS50263">
    <property type="entry name" value="CN_HYDROLASE"/>
    <property type="match status" value="1"/>
</dbReference>
<proteinExistence type="predicted"/>
<sequence length="311" mass="34766">MRMFTLALAQMAGINTEDTREAVVGRMLAMFEKAAAGGADLVVFPELTLTTFFPRTYREDVSTADEYYETAMPNPAVQPLFDFAKEHEVGFSFGYAELTEDGHRFNTQILVDKTGEIVGKYRKIHLPGHLEHIPDAPYQHLEKSYFEVGDLGFGVFDFHGVEVGMLICNDRRWPEAYRTLALQDVDVIVIGFNTPDQSPGGDEQPHLAMFHHLLSCQAGAYQSSAWVGTVAKCGYEDGHHMIGGTAIIAPTGEIVSRVFDEKDSVILSDIDLTLGDFYKNGTFRYEIHRRPETYGLLTERTGRGEPLPVEF</sequence>
<keyword evidence="4" id="KW-1185">Reference proteome</keyword>
<dbReference type="PANTHER" id="PTHR43674">
    <property type="entry name" value="NITRILASE C965.09-RELATED"/>
    <property type="match status" value="1"/>
</dbReference>
<dbReference type="EMBL" id="BAAANO010000005">
    <property type="protein sequence ID" value="GAA2001288.1"/>
    <property type="molecule type" value="Genomic_DNA"/>
</dbReference>
<accession>A0ABP5ELT7</accession>
<keyword evidence="1 3" id="KW-0378">Hydrolase</keyword>
<dbReference type="PANTHER" id="PTHR43674:SF12">
    <property type="entry name" value="NITRILASE C965.09-RELATED"/>
    <property type="match status" value="1"/>
</dbReference>